<dbReference type="GO" id="GO:0016020">
    <property type="term" value="C:membrane"/>
    <property type="evidence" value="ECO:0007669"/>
    <property type="project" value="UniProtKB-SubCell"/>
</dbReference>
<comment type="caution">
    <text evidence="6">The sequence shown here is derived from an EMBL/GenBank/DDBJ whole genome shotgun (WGS) entry which is preliminary data.</text>
</comment>
<dbReference type="InterPro" id="IPR045584">
    <property type="entry name" value="Pilin-like"/>
</dbReference>
<protein>
    <recommendedName>
        <fullName evidence="8">Type II secretion system protein GspG C-terminal domain-containing protein</fullName>
    </recommendedName>
</protein>
<dbReference type="PRINTS" id="PR00813">
    <property type="entry name" value="BCTERIALGSPG"/>
</dbReference>
<accession>A0A1F7J5L6</accession>
<dbReference type="SUPFAM" id="SSF54523">
    <property type="entry name" value="Pili subunits"/>
    <property type="match status" value="1"/>
</dbReference>
<dbReference type="PANTHER" id="PTHR30093">
    <property type="entry name" value="GENERAL SECRETION PATHWAY PROTEIN G"/>
    <property type="match status" value="1"/>
</dbReference>
<keyword evidence="4" id="KW-1133">Transmembrane helix</keyword>
<dbReference type="Pfam" id="PF07963">
    <property type="entry name" value="N_methyl"/>
    <property type="match status" value="1"/>
</dbReference>
<evidence type="ECO:0000256" key="1">
    <source>
        <dbReference type="ARBA" id="ARBA00004167"/>
    </source>
</evidence>
<proteinExistence type="predicted"/>
<dbReference type="EMBL" id="MGAQ01000010">
    <property type="protein sequence ID" value="OGK50906.1"/>
    <property type="molecule type" value="Genomic_DNA"/>
</dbReference>
<reference evidence="6 7" key="1">
    <citation type="journal article" date="2016" name="Nat. Commun.">
        <title>Thousands of microbial genomes shed light on interconnected biogeochemical processes in an aquifer system.</title>
        <authorList>
            <person name="Anantharaman K."/>
            <person name="Brown C.T."/>
            <person name="Hug L.A."/>
            <person name="Sharon I."/>
            <person name="Castelle C.J."/>
            <person name="Probst A.J."/>
            <person name="Thomas B.C."/>
            <person name="Singh A."/>
            <person name="Wilkins M.J."/>
            <person name="Karaoz U."/>
            <person name="Brodie E.L."/>
            <person name="Williams K.H."/>
            <person name="Hubbard S.S."/>
            <person name="Banfield J.F."/>
        </authorList>
    </citation>
    <scope>NUCLEOTIDE SEQUENCE [LARGE SCALE GENOMIC DNA]</scope>
</reference>
<dbReference type="PANTHER" id="PTHR30093:SF44">
    <property type="entry name" value="TYPE II SECRETION SYSTEM CORE PROTEIN G"/>
    <property type="match status" value="1"/>
</dbReference>
<evidence type="ECO:0008006" key="8">
    <source>
        <dbReference type="Google" id="ProtNLM"/>
    </source>
</evidence>
<evidence type="ECO:0000256" key="5">
    <source>
        <dbReference type="ARBA" id="ARBA00023136"/>
    </source>
</evidence>
<keyword evidence="5" id="KW-0472">Membrane</keyword>
<gene>
    <name evidence="6" type="ORF">A3B50_01355</name>
</gene>
<keyword evidence="2" id="KW-0488">Methylation</keyword>
<dbReference type="GO" id="GO:0015628">
    <property type="term" value="P:protein secretion by the type II secretion system"/>
    <property type="evidence" value="ECO:0007669"/>
    <property type="project" value="InterPro"/>
</dbReference>
<comment type="subcellular location">
    <subcellularLocation>
        <location evidence="1">Membrane</location>
        <topology evidence="1">Single-pass membrane protein</topology>
    </subcellularLocation>
</comment>
<dbReference type="Proteomes" id="UP000178558">
    <property type="component" value="Unassembled WGS sequence"/>
</dbReference>
<dbReference type="AlphaFoldDB" id="A0A1F7J5L6"/>
<dbReference type="NCBIfam" id="TIGR02532">
    <property type="entry name" value="IV_pilin_GFxxxE"/>
    <property type="match status" value="1"/>
</dbReference>
<evidence type="ECO:0000313" key="7">
    <source>
        <dbReference type="Proteomes" id="UP000178558"/>
    </source>
</evidence>
<dbReference type="InterPro" id="IPR000983">
    <property type="entry name" value="Bac_GSPG_pilin"/>
</dbReference>
<evidence type="ECO:0000256" key="4">
    <source>
        <dbReference type="ARBA" id="ARBA00022989"/>
    </source>
</evidence>
<dbReference type="Gene3D" id="3.30.700.10">
    <property type="entry name" value="Glycoprotein, Type 4 Pilin"/>
    <property type="match status" value="1"/>
</dbReference>
<dbReference type="GO" id="GO:0015627">
    <property type="term" value="C:type II protein secretion system complex"/>
    <property type="evidence" value="ECO:0007669"/>
    <property type="project" value="InterPro"/>
</dbReference>
<keyword evidence="3" id="KW-0812">Transmembrane</keyword>
<evidence type="ECO:0000256" key="2">
    <source>
        <dbReference type="ARBA" id="ARBA00022481"/>
    </source>
</evidence>
<evidence type="ECO:0000313" key="6">
    <source>
        <dbReference type="EMBL" id="OGK50906.1"/>
    </source>
</evidence>
<name>A0A1F7J5L6_9BACT</name>
<organism evidence="6 7">
    <name type="scientific">Candidatus Roizmanbacteria bacterium RIFCSPLOWO2_01_FULL_40_42</name>
    <dbReference type="NCBI Taxonomy" id="1802066"/>
    <lineage>
        <taxon>Bacteria</taxon>
        <taxon>Candidatus Roizmaniibacteriota</taxon>
    </lineage>
</organism>
<evidence type="ECO:0000256" key="3">
    <source>
        <dbReference type="ARBA" id="ARBA00022692"/>
    </source>
</evidence>
<sequence>MKKRFGFTLIELLVVIAIIGGLSAIALPNFMDARQRVRDANRKSDLKQIQKAFELYKQDQNPPVYPLASPPPITPFTNPTTAATYMNKFPADPQSPTNPTPYFYQRDGTDSLKYTLCACLENKADTDGVSAATCGTNYTCTSGKKFVVTEP</sequence>
<dbReference type="InterPro" id="IPR012902">
    <property type="entry name" value="N_methyl_site"/>
</dbReference>